<feature type="binding site" evidence="13">
    <location>
        <position position="189"/>
    </location>
    <ligand>
        <name>Fe cation</name>
        <dbReference type="ChEBI" id="CHEBI:24875"/>
        <label>1</label>
    </ligand>
</feature>
<evidence type="ECO:0000259" key="16">
    <source>
        <dbReference type="PROSITE" id="PS50905"/>
    </source>
</evidence>
<feature type="binding site" evidence="13">
    <location>
        <position position="223"/>
    </location>
    <ligand>
        <name>Fe cation</name>
        <dbReference type="ChEBI" id="CHEBI:24875"/>
        <label>1</label>
    </ligand>
</feature>
<evidence type="ECO:0000256" key="15">
    <source>
        <dbReference type="SAM" id="MobiDB-lite"/>
    </source>
</evidence>
<name>A0A1J3DQU4_NOCCA</name>
<dbReference type="AlphaFoldDB" id="A0A1J3DQU4"/>
<evidence type="ECO:0000256" key="11">
    <source>
        <dbReference type="ARBA" id="ARBA00026060"/>
    </source>
</evidence>
<keyword evidence="9 13" id="KW-0408">Iron</keyword>
<evidence type="ECO:0000256" key="12">
    <source>
        <dbReference type="ARBA" id="ARBA00047990"/>
    </source>
</evidence>
<dbReference type="PROSITE" id="PS50905">
    <property type="entry name" value="FERRITIN_LIKE"/>
    <property type="match status" value="1"/>
</dbReference>
<dbReference type="InterPro" id="IPR012347">
    <property type="entry name" value="Ferritin-like"/>
</dbReference>
<dbReference type="PROSITE" id="PS00204">
    <property type="entry name" value="FERRITIN_2"/>
    <property type="match status" value="1"/>
</dbReference>
<dbReference type="PANTHER" id="PTHR11431:SF122">
    <property type="entry name" value="FERRITIN-1, CHLOROPLASTIC"/>
    <property type="match status" value="1"/>
</dbReference>
<evidence type="ECO:0000313" key="17">
    <source>
        <dbReference type="EMBL" id="JAU22338.1"/>
    </source>
</evidence>
<keyword evidence="7" id="KW-0809">Transit peptide</keyword>
<dbReference type="EMBL" id="GEVI01009982">
    <property type="protein sequence ID" value="JAU22338.1"/>
    <property type="molecule type" value="Transcribed_RNA"/>
</dbReference>
<comment type="subcellular location">
    <subcellularLocation>
        <location evidence="1">Plastid</location>
        <location evidence="1">Chloroplast</location>
    </subcellularLocation>
</comment>
<reference evidence="17" key="1">
    <citation type="submission" date="2016-07" db="EMBL/GenBank/DDBJ databases">
        <title>De novo transcriptome assembly of four accessions of the metal hyperaccumulator plant Noccaea caerulescens.</title>
        <authorList>
            <person name="Blande D."/>
            <person name="Halimaa P."/>
            <person name="Tervahauta A.I."/>
            <person name="Aarts M.G."/>
            <person name="Karenlampi S.O."/>
        </authorList>
    </citation>
    <scope>NUCLEOTIDE SEQUENCE</scope>
</reference>
<dbReference type="GO" id="GO:0008198">
    <property type="term" value="F:ferrous iron binding"/>
    <property type="evidence" value="ECO:0007669"/>
    <property type="project" value="TreeGrafter"/>
</dbReference>
<comment type="function">
    <text evidence="14">Stores iron in a soluble, non-toxic, readily available form. Important for iron homeostasis. Iron is taken up in the ferrous form and deposited as ferric hydroxides after oxidation.</text>
</comment>
<keyword evidence="4" id="KW-0150">Chloroplast</keyword>
<feature type="region of interest" description="Disordered" evidence="15">
    <location>
        <begin position="1"/>
        <end position="28"/>
    </location>
</feature>
<dbReference type="InterPro" id="IPR008331">
    <property type="entry name" value="Ferritin_DPS_dom"/>
</dbReference>
<dbReference type="CDD" id="cd01056">
    <property type="entry name" value="Euk_Ferritin"/>
    <property type="match status" value="1"/>
</dbReference>
<comment type="function">
    <text evidence="10">Stores iron in a soluble, non-toxic, readily available form. Important for iron homeostasis. Has ferroxidase activity. Iron is taken up in the ferrous form and deposited as ferric hydroxides after oxidation.</text>
</comment>
<dbReference type="PANTHER" id="PTHR11431">
    <property type="entry name" value="FERRITIN"/>
    <property type="match status" value="1"/>
</dbReference>
<organism evidence="17">
    <name type="scientific">Noccaea caerulescens</name>
    <name type="common">Alpine penny-cress</name>
    <name type="synonym">Thlaspi caerulescens</name>
    <dbReference type="NCBI Taxonomy" id="107243"/>
    <lineage>
        <taxon>Eukaryota</taxon>
        <taxon>Viridiplantae</taxon>
        <taxon>Streptophyta</taxon>
        <taxon>Embryophyta</taxon>
        <taxon>Tracheophyta</taxon>
        <taxon>Spermatophyta</taxon>
        <taxon>Magnoliopsida</taxon>
        <taxon>eudicotyledons</taxon>
        <taxon>Gunneridae</taxon>
        <taxon>Pentapetalae</taxon>
        <taxon>rosids</taxon>
        <taxon>malvids</taxon>
        <taxon>Brassicales</taxon>
        <taxon>Brassicaceae</taxon>
        <taxon>Coluteocarpeae</taxon>
        <taxon>Noccaea</taxon>
    </lineage>
</organism>
<evidence type="ECO:0000256" key="14">
    <source>
        <dbReference type="RuleBase" id="RU361145"/>
    </source>
</evidence>
<evidence type="ECO:0000256" key="3">
    <source>
        <dbReference type="ARBA" id="ARBA00022434"/>
    </source>
</evidence>
<dbReference type="GO" id="GO:0006826">
    <property type="term" value="P:iron ion transport"/>
    <property type="evidence" value="ECO:0007669"/>
    <property type="project" value="InterPro"/>
</dbReference>
<comment type="similarity">
    <text evidence="2 14">Belongs to the ferritin family.</text>
</comment>
<keyword evidence="8 14" id="KW-0560">Oxidoreductase</keyword>
<evidence type="ECO:0000256" key="5">
    <source>
        <dbReference type="ARBA" id="ARBA00022640"/>
    </source>
</evidence>
<feature type="binding site" evidence="13">
    <location>
        <position position="143"/>
    </location>
    <ligand>
        <name>Fe cation</name>
        <dbReference type="ChEBI" id="CHEBI:24875"/>
        <label>1</label>
    </ligand>
</feature>
<proteinExistence type="inferred from homology"/>
<accession>A0A1J3DQU4</accession>
<dbReference type="InterPro" id="IPR001519">
    <property type="entry name" value="Ferritin"/>
</dbReference>
<evidence type="ECO:0000256" key="7">
    <source>
        <dbReference type="ARBA" id="ARBA00022946"/>
    </source>
</evidence>
<evidence type="ECO:0000256" key="1">
    <source>
        <dbReference type="ARBA" id="ARBA00004229"/>
    </source>
</evidence>
<evidence type="ECO:0000256" key="6">
    <source>
        <dbReference type="ARBA" id="ARBA00022723"/>
    </source>
</evidence>
<evidence type="ECO:0000256" key="13">
    <source>
        <dbReference type="PIRSR" id="PIRSR601519-1"/>
    </source>
</evidence>
<evidence type="ECO:0000256" key="8">
    <source>
        <dbReference type="ARBA" id="ARBA00023002"/>
    </source>
</evidence>
<dbReference type="GO" id="GO:0006979">
    <property type="term" value="P:response to oxidative stress"/>
    <property type="evidence" value="ECO:0007669"/>
    <property type="project" value="UniProtKB-ARBA"/>
</dbReference>
<protein>
    <recommendedName>
        <fullName evidence="14">Ferritin</fullName>
        <ecNumber evidence="14">1.16.3.1</ecNumber>
    </recommendedName>
</protein>
<keyword evidence="5" id="KW-0934">Plastid</keyword>
<dbReference type="InterPro" id="IPR009040">
    <property type="entry name" value="Ferritin-like_diiron"/>
</dbReference>
<dbReference type="Gene3D" id="1.20.1260.10">
    <property type="match status" value="1"/>
</dbReference>
<dbReference type="InterPro" id="IPR009078">
    <property type="entry name" value="Ferritin-like_SF"/>
</dbReference>
<feature type="compositionally biased region" description="Polar residues" evidence="15">
    <location>
        <begin position="1"/>
        <end position="13"/>
    </location>
</feature>
<dbReference type="EC" id="1.16.3.1" evidence="14"/>
<dbReference type="GO" id="GO:0004322">
    <property type="term" value="F:ferroxidase activity"/>
    <property type="evidence" value="ECO:0007669"/>
    <property type="project" value="UniProtKB-EC"/>
</dbReference>
<feature type="binding site" evidence="13">
    <location>
        <position position="105"/>
    </location>
    <ligand>
        <name>Fe cation</name>
        <dbReference type="ChEBI" id="CHEBI:24875"/>
        <label>1</label>
    </ligand>
</feature>
<sequence>MASRALSSFTTKPTPSPKSLLPHGVSAASPPVSLRFSGKTGGRAMVVAAATVDTNNMPMTGVVFQPFEEVKKADLAIPITSHVSLARQRLADASEAAINEQINVEYNVSYVYHSMYAYFDRDNVALQGLAKFFKESSEEERGHAEKFMEYQNKRGGRVKLHPIVSPISEFEHGEKGDALYAMELALSLEKLTNEKLLNLHSVATENNDPQLVDFVESEFLGEQIEAIKKISDYITQLRMVGKGHGVWHFDQKLLN</sequence>
<keyword evidence="3 14" id="KW-0409">Iron storage</keyword>
<feature type="domain" description="Ferritin-like diiron" evidence="16">
    <location>
        <begin position="88"/>
        <end position="241"/>
    </location>
</feature>
<dbReference type="Pfam" id="PF00210">
    <property type="entry name" value="Ferritin"/>
    <property type="match status" value="1"/>
</dbReference>
<evidence type="ECO:0000256" key="2">
    <source>
        <dbReference type="ARBA" id="ARBA00007513"/>
    </source>
</evidence>
<gene>
    <name evidence="17" type="ORF">GA_TR1119_c0_g1_i1_g.3433</name>
</gene>
<evidence type="ECO:0000256" key="4">
    <source>
        <dbReference type="ARBA" id="ARBA00022528"/>
    </source>
</evidence>
<feature type="binding site" evidence="13">
    <location>
        <position position="140"/>
    </location>
    <ligand>
        <name>Fe cation</name>
        <dbReference type="ChEBI" id="CHEBI:24875"/>
        <label>1</label>
    </ligand>
</feature>
<evidence type="ECO:0000256" key="9">
    <source>
        <dbReference type="ARBA" id="ARBA00023004"/>
    </source>
</evidence>
<comment type="subunit">
    <text evidence="11">Oligomer of 24 subunits. There are two types of subunits: L (light) chain and H (heavy) chain. The major chain can be light or heavy, depending on the species and tissue type. The functional molecule forms a roughly spherical shell with a diameter of 12 nm and contains a central cavity into which the insoluble mineral iron core is deposited.</text>
</comment>
<comment type="catalytic activity">
    <reaction evidence="12 14">
        <text>4 Fe(2+) + O2 + 4 H(+) = 4 Fe(3+) + 2 H2O</text>
        <dbReference type="Rhea" id="RHEA:11148"/>
        <dbReference type="ChEBI" id="CHEBI:15377"/>
        <dbReference type="ChEBI" id="CHEBI:15378"/>
        <dbReference type="ChEBI" id="CHEBI:15379"/>
        <dbReference type="ChEBI" id="CHEBI:29033"/>
        <dbReference type="ChEBI" id="CHEBI:29034"/>
        <dbReference type="EC" id="1.16.3.1"/>
    </reaction>
</comment>
<dbReference type="InterPro" id="IPR014034">
    <property type="entry name" value="Ferritin_CS"/>
</dbReference>
<dbReference type="SUPFAM" id="SSF47240">
    <property type="entry name" value="Ferritin-like"/>
    <property type="match status" value="1"/>
</dbReference>
<dbReference type="FunFam" id="1.20.1260.10:FF:000006">
    <property type="entry name" value="Ferritin"/>
    <property type="match status" value="1"/>
</dbReference>
<dbReference type="GO" id="GO:0009507">
    <property type="term" value="C:chloroplast"/>
    <property type="evidence" value="ECO:0007669"/>
    <property type="project" value="UniProtKB-SubCell"/>
</dbReference>
<evidence type="ECO:0000256" key="10">
    <source>
        <dbReference type="ARBA" id="ARBA00025111"/>
    </source>
</evidence>
<dbReference type="GO" id="GO:0008199">
    <property type="term" value="F:ferric iron binding"/>
    <property type="evidence" value="ECO:0007669"/>
    <property type="project" value="InterPro"/>
</dbReference>
<dbReference type="GO" id="GO:0006879">
    <property type="term" value="P:intracellular iron ion homeostasis"/>
    <property type="evidence" value="ECO:0007669"/>
    <property type="project" value="UniProtKB-KW"/>
</dbReference>
<keyword evidence="6 13" id="KW-0479">Metal-binding</keyword>